<proteinExistence type="predicted"/>
<sequence>MDIEVLGQQTICGNIPRLKHEPWDAELSDKRIWIADYGEGEPEIELLIGEDYCGQLSTGNMKHLQCGLIACETLGMASYGKNRQ</sequence>
<evidence type="ECO:0000313" key="2">
    <source>
        <dbReference type="Proteomes" id="UP000827092"/>
    </source>
</evidence>
<comment type="caution">
    <text evidence="1">The sequence shown here is derived from an EMBL/GenBank/DDBJ whole genome shotgun (WGS) entry which is preliminary data.</text>
</comment>
<organism evidence="1 2">
    <name type="scientific">Oedothorax gibbosus</name>
    <dbReference type="NCBI Taxonomy" id="931172"/>
    <lineage>
        <taxon>Eukaryota</taxon>
        <taxon>Metazoa</taxon>
        <taxon>Ecdysozoa</taxon>
        <taxon>Arthropoda</taxon>
        <taxon>Chelicerata</taxon>
        <taxon>Arachnida</taxon>
        <taxon>Araneae</taxon>
        <taxon>Araneomorphae</taxon>
        <taxon>Entelegynae</taxon>
        <taxon>Araneoidea</taxon>
        <taxon>Linyphiidae</taxon>
        <taxon>Erigoninae</taxon>
        <taxon>Oedothorax</taxon>
    </lineage>
</organism>
<name>A0AAV6W642_9ARAC</name>
<dbReference type="AlphaFoldDB" id="A0AAV6W642"/>
<reference evidence="1 2" key="1">
    <citation type="journal article" date="2022" name="Nat. Ecol. Evol.">
        <title>A masculinizing supergene underlies an exaggerated male reproductive morph in a spider.</title>
        <authorList>
            <person name="Hendrickx F."/>
            <person name="De Corte Z."/>
            <person name="Sonet G."/>
            <person name="Van Belleghem S.M."/>
            <person name="Kostlbacher S."/>
            <person name="Vangestel C."/>
        </authorList>
    </citation>
    <scope>NUCLEOTIDE SEQUENCE [LARGE SCALE GENOMIC DNA]</scope>
    <source>
        <strain evidence="1">W744_W776</strain>
    </source>
</reference>
<gene>
    <name evidence="1" type="ORF">JTE90_010487</name>
</gene>
<evidence type="ECO:0000313" key="1">
    <source>
        <dbReference type="EMBL" id="KAG8202126.1"/>
    </source>
</evidence>
<protein>
    <submittedName>
        <fullName evidence="1">Uncharacterized protein</fullName>
    </submittedName>
</protein>
<dbReference type="EMBL" id="JAFNEN010000001">
    <property type="protein sequence ID" value="KAG8202126.1"/>
    <property type="molecule type" value="Genomic_DNA"/>
</dbReference>
<accession>A0AAV6W642</accession>
<keyword evidence="2" id="KW-1185">Reference proteome</keyword>
<dbReference type="Proteomes" id="UP000827092">
    <property type="component" value="Unassembled WGS sequence"/>
</dbReference>